<evidence type="ECO:0000313" key="3">
    <source>
        <dbReference type="Proteomes" id="UP001495779"/>
    </source>
</evidence>
<feature type="signal peptide" evidence="1">
    <location>
        <begin position="1"/>
        <end position="21"/>
    </location>
</feature>
<proteinExistence type="predicted"/>
<dbReference type="AlphaFoldDB" id="A0ABD5L6C4"/>
<dbReference type="EMBL" id="JAGSRH010000005">
    <property type="protein sequence ID" value="MER5076270.1"/>
    <property type="molecule type" value="Genomic_DNA"/>
</dbReference>
<evidence type="ECO:0000256" key="1">
    <source>
        <dbReference type="SAM" id="SignalP"/>
    </source>
</evidence>
<comment type="caution">
    <text evidence="2">The sequence shown here is derived from an EMBL/GenBank/DDBJ whole genome shotgun (WGS) entry which is preliminary data.</text>
</comment>
<accession>A0ABD5L6C4</accession>
<organism evidence="2 3">
    <name type="scientific">Providencia stuartii</name>
    <dbReference type="NCBI Taxonomy" id="588"/>
    <lineage>
        <taxon>Bacteria</taxon>
        <taxon>Pseudomonadati</taxon>
        <taxon>Pseudomonadota</taxon>
        <taxon>Gammaproteobacteria</taxon>
        <taxon>Enterobacterales</taxon>
        <taxon>Morganellaceae</taxon>
        <taxon>Providencia</taxon>
    </lineage>
</organism>
<dbReference type="RefSeq" id="WP_249999312.1">
    <property type="nucleotide sequence ID" value="NZ_CP095443.1"/>
</dbReference>
<name>A0ABD5L6C4_PROST</name>
<dbReference type="Proteomes" id="UP001495779">
    <property type="component" value="Unassembled WGS sequence"/>
</dbReference>
<feature type="chain" id="PRO_5044875899" evidence="1">
    <location>
        <begin position="22"/>
        <end position="45"/>
    </location>
</feature>
<keyword evidence="1" id="KW-0732">Signal</keyword>
<evidence type="ECO:0000313" key="2">
    <source>
        <dbReference type="EMBL" id="MER5076270.1"/>
    </source>
</evidence>
<gene>
    <name evidence="2" type="ORF">KDV35_05225</name>
</gene>
<reference evidence="2 3" key="1">
    <citation type="submission" date="2021-04" db="EMBL/GenBank/DDBJ databases">
        <title>Determining the burden of carbapenem-resistant Enterobacterales from a tertiary public heath setting in Bangladesh: a clinical, epidemiological, and molecular study.</title>
        <authorList>
            <person name="Farzana R."/>
            <person name="Walsh T.R."/>
        </authorList>
    </citation>
    <scope>NUCLEOTIDE SEQUENCE [LARGE SCALE GENOMIC DNA]</scope>
    <source>
        <strain evidence="3">dmpro_s316</strain>
    </source>
</reference>
<protein>
    <submittedName>
        <fullName evidence="2">Uncharacterized protein</fullName>
    </submittedName>
</protein>
<sequence>MIKKISATIMLSLLFASGAQAACKIVNSGLQNKTIYAGEKKSHDC</sequence>